<dbReference type="EMBL" id="KN832887">
    <property type="protein sequence ID" value="KIM95427.1"/>
    <property type="molecule type" value="Genomic_DNA"/>
</dbReference>
<dbReference type="PANTHER" id="PTHR24185">
    <property type="entry name" value="CALCIUM-INDEPENDENT PHOSPHOLIPASE A2-GAMMA"/>
    <property type="match status" value="1"/>
</dbReference>
<dbReference type="PANTHER" id="PTHR24185:SF1">
    <property type="entry name" value="CALCIUM-INDEPENDENT PHOSPHOLIPASE A2-GAMMA"/>
    <property type="match status" value="1"/>
</dbReference>
<dbReference type="GO" id="GO:0019369">
    <property type="term" value="P:arachidonate metabolic process"/>
    <property type="evidence" value="ECO:0007669"/>
    <property type="project" value="TreeGrafter"/>
</dbReference>
<dbReference type="HOGENOM" id="CLU_045139_0_0_1"/>
<name>A0A0C3D0I9_OIDMZ</name>
<keyword evidence="1" id="KW-0378">Hydrolase</keyword>
<keyword evidence="3" id="KW-0443">Lipid metabolism</keyword>
<dbReference type="Gene3D" id="3.40.1090.10">
    <property type="entry name" value="Cytosolic phospholipase A2 catalytic domain"/>
    <property type="match status" value="1"/>
</dbReference>
<evidence type="ECO:0000256" key="3">
    <source>
        <dbReference type="ARBA" id="ARBA00023098"/>
    </source>
</evidence>
<dbReference type="OrthoDB" id="4161490at2759"/>
<dbReference type="PROSITE" id="PS51635">
    <property type="entry name" value="PNPLA"/>
    <property type="match status" value="1"/>
</dbReference>
<dbReference type="SUPFAM" id="SSF52151">
    <property type="entry name" value="FabD/lysophospholipase-like"/>
    <property type="match status" value="1"/>
</dbReference>
<organism evidence="6 7">
    <name type="scientific">Oidiodendron maius (strain Zn)</name>
    <dbReference type="NCBI Taxonomy" id="913774"/>
    <lineage>
        <taxon>Eukaryota</taxon>
        <taxon>Fungi</taxon>
        <taxon>Dikarya</taxon>
        <taxon>Ascomycota</taxon>
        <taxon>Pezizomycotina</taxon>
        <taxon>Leotiomycetes</taxon>
        <taxon>Leotiomycetes incertae sedis</taxon>
        <taxon>Myxotrichaceae</taxon>
        <taxon>Oidiodendron</taxon>
    </lineage>
</organism>
<dbReference type="InterPro" id="IPR016035">
    <property type="entry name" value="Acyl_Trfase/lysoPLipase"/>
</dbReference>
<feature type="short sequence motif" description="DGA/G" evidence="4">
    <location>
        <begin position="62"/>
        <end position="64"/>
    </location>
</feature>
<protein>
    <recommendedName>
        <fullName evidence="5">PNPLA domain-containing protein</fullName>
    </recommendedName>
</protein>
<dbReference type="STRING" id="913774.A0A0C3D0I9"/>
<dbReference type="Pfam" id="PF01734">
    <property type="entry name" value="Patatin"/>
    <property type="match status" value="1"/>
</dbReference>
<sequence>MISTASFVCAKFQKTSATTRLRSYRIPTASDLDPTILEAALATSAAPTYFSDVAIGGTRLVDGALGANNPTQEVEEEASDLWCEETGNLQPLVKCFISVGTGHPGIRSVSDRGLKHLLETLQKEATETESTSEKFLARWRDHVEKGRCFRFNVHHGLENVGLAEFAQEESIRTAAFTYLQKRGTIGEVKTCVDNLRMKEYEPTAEFTRRLKEQTLPQLGQGPPVTSSRATSSEISELISQGNMRLKLPPDCVARDDLVKAHQNFSKALEYLKNDPSTSPKQVSRLCQKLMETSIRRSMVARDIDERKRHADQSSEYAEKALDNARKCEDDCMVSQAEFMLACVGAWRVYVTARMSRVEPSGHPKREGAEVLLEQRLEELRRFPHLDMDLYEAQARKYLGYLGLK</sequence>
<dbReference type="Proteomes" id="UP000054321">
    <property type="component" value="Unassembled WGS sequence"/>
</dbReference>
<evidence type="ECO:0000256" key="1">
    <source>
        <dbReference type="ARBA" id="ARBA00022801"/>
    </source>
</evidence>
<dbReference type="InParanoid" id="A0A0C3D0I9"/>
<evidence type="ECO:0000259" key="5">
    <source>
        <dbReference type="PROSITE" id="PS51635"/>
    </source>
</evidence>
<dbReference type="GO" id="GO:0046486">
    <property type="term" value="P:glycerolipid metabolic process"/>
    <property type="evidence" value="ECO:0007669"/>
    <property type="project" value="UniProtKB-ARBA"/>
</dbReference>
<dbReference type="GO" id="GO:0016042">
    <property type="term" value="P:lipid catabolic process"/>
    <property type="evidence" value="ECO:0007669"/>
    <property type="project" value="UniProtKB-KW"/>
</dbReference>
<proteinExistence type="predicted"/>
<comment type="caution">
    <text evidence="4">Lacks conserved residue(s) required for the propagation of feature annotation.</text>
</comment>
<evidence type="ECO:0000313" key="6">
    <source>
        <dbReference type="EMBL" id="KIM95427.1"/>
    </source>
</evidence>
<dbReference type="GO" id="GO:0016020">
    <property type="term" value="C:membrane"/>
    <property type="evidence" value="ECO:0007669"/>
    <property type="project" value="TreeGrafter"/>
</dbReference>
<feature type="domain" description="PNPLA" evidence="5">
    <location>
        <begin position="1"/>
        <end position="75"/>
    </location>
</feature>
<evidence type="ECO:0000256" key="4">
    <source>
        <dbReference type="PROSITE-ProRule" id="PRU01161"/>
    </source>
</evidence>
<dbReference type="AlphaFoldDB" id="A0A0C3D0I9"/>
<dbReference type="GO" id="GO:0047499">
    <property type="term" value="F:calcium-independent phospholipase A2 activity"/>
    <property type="evidence" value="ECO:0007669"/>
    <property type="project" value="TreeGrafter"/>
</dbReference>
<keyword evidence="7" id="KW-1185">Reference proteome</keyword>
<dbReference type="InterPro" id="IPR002641">
    <property type="entry name" value="PNPLA_dom"/>
</dbReference>
<evidence type="ECO:0000256" key="2">
    <source>
        <dbReference type="ARBA" id="ARBA00022963"/>
    </source>
</evidence>
<reference evidence="6 7" key="1">
    <citation type="submission" date="2014-04" db="EMBL/GenBank/DDBJ databases">
        <authorList>
            <consortium name="DOE Joint Genome Institute"/>
            <person name="Kuo A."/>
            <person name="Martino E."/>
            <person name="Perotto S."/>
            <person name="Kohler A."/>
            <person name="Nagy L.G."/>
            <person name="Floudas D."/>
            <person name="Copeland A."/>
            <person name="Barry K.W."/>
            <person name="Cichocki N."/>
            <person name="Veneault-Fourrey C."/>
            <person name="LaButti K."/>
            <person name="Lindquist E.A."/>
            <person name="Lipzen A."/>
            <person name="Lundell T."/>
            <person name="Morin E."/>
            <person name="Murat C."/>
            <person name="Sun H."/>
            <person name="Tunlid A."/>
            <person name="Henrissat B."/>
            <person name="Grigoriev I.V."/>
            <person name="Hibbett D.S."/>
            <person name="Martin F."/>
            <person name="Nordberg H.P."/>
            <person name="Cantor M.N."/>
            <person name="Hua S.X."/>
        </authorList>
    </citation>
    <scope>NUCLEOTIDE SEQUENCE [LARGE SCALE GENOMIC DNA]</scope>
    <source>
        <strain evidence="6 7">Zn</strain>
    </source>
</reference>
<gene>
    <name evidence="6" type="ORF">OIDMADRAFT_134297</name>
</gene>
<reference evidence="7" key="2">
    <citation type="submission" date="2015-01" db="EMBL/GenBank/DDBJ databases">
        <title>Evolutionary Origins and Diversification of the Mycorrhizal Mutualists.</title>
        <authorList>
            <consortium name="DOE Joint Genome Institute"/>
            <consortium name="Mycorrhizal Genomics Consortium"/>
            <person name="Kohler A."/>
            <person name="Kuo A."/>
            <person name="Nagy L.G."/>
            <person name="Floudas D."/>
            <person name="Copeland A."/>
            <person name="Barry K.W."/>
            <person name="Cichocki N."/>
            <person name="Veneault-Fourrey C."/>
            <person name="LaButti K."/>
            <person name="Lindquist E.A."/>
            <person name="Lipzen A."/>
            <person name="Lundell T."/>
            <person name="Morin E."/>
            <person name="Murat C."/>
            <person name="Riley R."/>
            <person name="Ohm R."/>
            <person name="Sun H."/>
            <person name="Tunlid A."/>
            <person name="Henrissat B."/>
            <person name="Grigoriev I.V."/>
            <person name="Hibbett D.S."/>
            <person name="Martin F."/>
        </authorList>
    </citation>
    <scope>NUCLEOTIDE SEQUENCE [LARGE SCALE GENOMIC DNA]</scope>
    <source>
        <strain evidence="7">Zn</strain>
    </source>
</reference>
<evidence type="ECO:0000313" key="7">
    <source>
        <dbReference type="Proteomes" id="UP000054321"/>
    </source>
</evidence>
<accession>A0A0C3D0I9</accession>
<keyword evidence="2" id="KW-0442">Lipid degradation</keyword>